<proteinExistence type="predicted"/>
<gene>
    <name evidence="1" type="ORF">IPV69_04015</name>
</gene>
<protein>
    <submittedName>
        <fullName evidence="1">Uncharacterized protein</fullName>
    </submittedName>
</protein>
<reference evidence="1 2" key="1">
    <citation type="submission" date="2020-10" db="EMBL/GenBank/DDBJ databases">
        <title>Wide distribution of Phycisphaera-like planctomycetes from WD2101 soil group in peatlands and genome analysis of the first cultivated representative.</title>
        <authorList>
            <person name="Dedysh S.N."/>
            <person name="Beletsky A.V."/>
            <person name="Ivanova A."/>
            <person name="Kulichevskaya I.S."/>
            <person name="Suzina N.E."/>
            <person name="Philippov D.A."/>
            <person name="Rakitin A.L."/>
            <person name="Mardanov A.V."/>
            <person name="Ravin N.V."/>
        </authorList>
    </citation>
    <scope>NUCLEOTIDE SEQUENCE [LARGE SCALE GENOMIC DNA]</scope>
    <source>
        <strain evidence="1 2">M1803</strain>
    </source>
</reference>
<evidence type="ECO:0000313" key="1">
    <source>
        <dbReference type="EMBL" id="QOV90542.1"/>
    </source>
</evidence>
<organism evidence="1 2">
    <name type="scientific">Humisphaera borealis</name>
    <dbReference type="NCBI Taxonomy" id="2807512"/>
    <lineage>
        <taxon>Bacteria</taxon>
        <taxon>Pseudomonadati</taxon>
        <taxon>Planctomycetota</taxon>
        <taxon>Phycisphaerae</taxon>
        <taxon>Tepidisphaerales</taxon>
        <taxon>Tepidisphaeraceae</taxon>
        <taxon>Humisphaera</taxon>
    </lineage>
</organism>
<dbReference type="RefSeq" id="WP_206293631.1">
    <property type="nucleotide sequence ID" value="NZ_CP063458.1"/>
</dbReference>
<sequence length="244" mass="26875">MAITHGMPKLARTCGIALCLAATTSVGLLPKLVTCASAQTAVARYPEPSFYPVSWELNFRHQTPKRIVARTPGDLSPRAYWYMTYTVSNAGNEAAEFDPVFEMLADNGKTYRANRAIPNDVFEAIKKKEGIKLLESPKQITGIIKPGPEQAKDGVAIWPEPLKEMGTFSIFAAGLSGETVIMKKVGAQYVAVDPKKAAEELKDVKDEDRLLLRKQYSVTYRILGDDVAPGVDPIEKKGSKWVMR</sequence>
<dbReference type="EMBL" id="CP063458">
    <property type="protein sequence ID" value="QOV90542.1"/>
    <property type="molecule type" value="Genomic_DNA"/>
</dbReference>
<dbReference type="Proteomes" id="UP000593765">
    <property type="component" value="Chromosome"/>
</dbReference>
<name>A0A7M2WZB8_9BACT</name>
<evidence type="ECO:0000313" key="2">
    <source>
        <dbReference type="Proteomes" id="UP000593765"/>
    </source>
</evidence>
<dbReference type="KEGG" id="hbs:IPV69_04015"/>
<keyword evidence="2" id="KW-1185">Reference proteome</keyword>
<dbReference type="AlphaFoldDB" id="A0A7M2WZB8"/>
<accession>A0A7M2WZB8</accession>